<name>A0A090ENP4_MESPL</name>
<gene>
    <name evidence="1" type="ORF">MPLDJ20_130064</name>
</gene>
<evidence type="ECO:0000313" key="1">
    <source>
        <dbReference type="EMBL" id="CDX30530.1"/>
    </source>
</evidence>
<accession>A0A090ENP4</accession>
<organism evidence="1 2">
    <name type="scientific">Mesorhizobium plurifarium</name>
    <dbReference type="NCBI Taxonomy" id="69974"/>
    <lineage>
        <taxon>Bacteria</taxon>
        <taxon>Pseudomonadati</taxon>
        <taxon>Pseudomonadota</taxon>
        <taxon>Alphaproteobacteria</taxon>
        <taxon>Hyphomicrobiales</taxon>
        <taxon>Phyllobacteriaceae</taxon>
        <taxon>Mesorhizobium</taxon>
    </lineage>
</organism>
<dbReference type="Proteomes" id="UP000046373">
    <property type="component" value="Unassembled WGS sequence"/>
</dbReference>
<dbReference type="AlphaFoldDB" id="A0A090ENP4"/>
<evidence type="ECO:0000313" key="2">
    <source>
        <dbReference type="Proteomes" id="UP000046373"/>
    </source>
</evidence>
<dbReference type="EMBL" id="CCNB01000005">
    <property type="protein sequence ID" value="CDX30530.1"/>
    <property type="molecule type" value="Genomic_DNA"/>
</dbReference>
<sequence length="93" mass="10595">MEKSTGRHELPLSRKLCPHTRLYSISFRCPGNHIRSSPVNIDIARNNTFRDQGHRSIASPLDACDELSLAEAALVTIAARFQNLVRRLWVDPW</sequence>
<protein>
    <submittedName>
        <fullName evidence="1">Uncharacterized protein</fullName>
    </submittedName>
</protein>
<proteinExistence type="predicted"/>
<reference evidence="1 2" key="1">
    <citation type="submission" date="2014-08" db="EMBL/GenBank/DDBJ databases">
        <authorList>
            <person name="Moulin Lionel"/>
        </authorList>
    </citation>
    <scope>NUCLEOTIDE SEQUENCE [LARGE SCALE GENOMIC DNA]</scope>
</reference>